<sequence length="151" mass="16832">MFLHDYLKGSSSIKKTKRLGRGNGSGKGNYSTRGIKGQKARSGYTKNPGFEGGQTSLNMRLPKLRGFKRYYKLVDNYEVVNLSDLQLNNKILSGDTINKKKLKELGIIRSENSLVKILAKGELDKKLFFVGIDSYSKSAKSVLESVGCKFE</sequence>
<dbReference type="HAMAP" id="MF_01341">
    <property type="entry name" value="Ribosomal_uL15"/>
    <property type="match status" value="1"/>
</dbReference>
<dbReference type="Gene3D" id="3.100.10.10">
    <property type="match status" value="1"/>
</dbReference>
<evidence type="ECO:0000256" key="5">
    <source>
        <dbReference type="SAM" id="MobiDB-lite"/>
    </source>
</evidence>
<accession>A0ABS5QL12</accession>
<dbReference type="PANTHER" id="PTHR12934">
    <property type="entry name" value="50S RIBOSOMAL PROTEIN L15"/>
    <property type="match status" value="1"/>
</dbReference>
<keyword evidence="4" id="KW-0699">rRNA-binding</keyword>
<dbReference type="SUPFAM" id="SSF52080">
    <property type="entry name" value="Ribosomal proteins L15p and L18e"/>
    <property type="match status" value="1"/>
</dbReference>
<dbReference type="InterPro" id="IPR030878">
    <property type="entry name" value="Ribosomal_uL15"/>
</dbReference>
<comment type="subunit">
    <text evidence="4">Part of the 50S ribosomal subunit.</text>
</comment>
<dbReference type="GO" id="GO:0005840">
    <property type="term" value="C:ribosome"/>
    <property type="evidence" value="ECO:0007669"/>
    <property type="project" value="UniProtKB-KW"/>
</dbReference>
<proteinExistence type="inferred from homology"/>
<evidence type="ECO:0000259" key="6">
    <source>
        <dbReference type="Pfam" id="PF00828"/>
    </source>
</evidence>
<feature type="region of interest" description="Disordered" evidence="5">
    <location>
        <begin position="14"/>
        <end position="52"/>
    </location>
</feature>
<dbReference type="RefSeq" id="WP_213348792.1">
    <property type="nucleotide sequence ID" value="NZ_JAEDAM010000020.1"/>
</dbReference>
<name>A0ABS5QL12_9BACT</name>
<dbReference type="PANTHER" id="PTHR12934:SF11">
    <property type="entry name" value="LARGE RIBOSOMAL SUBUNIT PROTEIN UL15M"/>
    <property type="match status" value="1"/>
</dbReference>
<comment type="similarity">
    <text evidence="1 4">Belongs to the universal ribosomal protein uL15 family.</text>
</comment>
<gene>
    <name evidence="4" type="primary">rplO</name>
    <name evidence="7" type="ORF">VAMP_34n49</name>
</gene>
<protein>
    <recommendedName>
        <fullName evidence="4">Large ribosomal subunit protein uL15</fullName>
    </recommendedName>
</protein>
<reference evidence="7 8" key="1">
    <citation type="journal article" date="2021" name="Nat. Commun.">
        <title>Reductive evolution and unique predatory mode in the CPR bacterium Vampirococcus lugosii.</title>
        <authorList>
            <person name="Moreira D."/>
            <person name="Zivanovic Y."/>
            <person name="Lopez-Archilla A.I."/>
            <person name="Iniesto M."/>
            <person name="Lopez-Garcia P."/>
        </authorList>
    </citation>
    <scope>NUCLEOTIDE SEQUENCE [LARGE SCALE GENOMIC DNA]</scope>
    <source>
        <strain evidence="7">Chiprana</strain>
    </source>
</reference>
<feature type="domain" description="Large ribosomal subunit protein uL15/eL18" evidence="6">
    <location>
        <begin position="79"/>
        <end position="151"/>
    </location>
</feature>
<evidence type="ECO:0000313" key="7">
    <source>
        <dbReference type="EMBL" id="MBS8121886.1"/>
    </source>
</evidence>
<keyword evidence="8" id="KW-1185">Reference proteome</keyword>
<dbReference type="InterPro" id="IPR036227">
    <property type="entry name" value="Ribosomal_uL15/eL18_sf"/>
</dbReference>
<evidence type="ECO:0000313" key="8">
    <source>
        <dbReference type="Proteomes" id="UP000680365"/>
    </source>
</evidence>
<dbReference type="NCBIfam" id="TIGR01071">
    <property type="entry name" value="rplO_bact"/>
    <property type="match status" value="1"/>
</dbReference>
<comment type="caution">
    <text evidence="7">The sequence shown here is derived from an EMBL/GenBank/DDBJ whole genome shotgun (WGS) entry which is preliminary data.</text>
</comment>
<evidence type="ECO:0000256" key="4">
    <source>
        <dbReference type="HAMAP-Rule" id="MF_01341"/>
    </source>
</evidence>
<evidence type="ECO:0000256" key="1">
    <source>
        <dbReference type="ARBA" id="ARBA00007320"/>
    </source>
</evidence>
<keyword evidence="4" id="KW-0694">RNA-binding</keyword>
<dbReference type="InterPro" id="IPR021131">
    <property type="entry name" value="Ribosomal_uL15/eL18"/>
</dbReference>
<keyword evidence="3 4" id="KW-0687">Ribonucleoprotein</keyword>
<organism evidence="7 8">
    <name type="scientific">Candidatus Vampirococcus lugosii</name>
    <dbReference type="NCBI Taxonomy" id="2789015"/>
    <lineage>
        <taxon>Bacteria</taxon>
        <taxon>Candidatus Absconditibacteriota</taxon>
        <taxon>Vampirococcus</taxon>
    </lineage>
</organism>
<evidence type="ECO:0000256" key="2">
    <source>
        <dbReference type="ARBA" id="ARBA00022980"/>
    </source>
</evidence>
<comment type="function">
    <text evidence="4">Binds to the 23S rRNA.</text>
</comment>
<evidence type="ECO:0000256" key="3">
    <source>
        <dbReference type="ARBA" id="ARBA00023274"/>
    </source>
</evidence>
<dbReference type="EMBL" id="JAEDAM010000020">
    <property type="protein sequence ID" value="MBS8121886.1"/>
    <property type="molecule type" value="Genomic_DNA"/>
</dbReference>
<dbReference type="InterPro" id="IPR005749">
    <property type="entry name" value="Ribosomal_uL15_bac-type"/>
</dbReference>
<dbReference type="Pfam" id="PF00828">
    <property type="entry name" value="Ribosomal_L27A"/>
    <property type="match status" value="1"/>
</dbReference>
<keyword evidence="2 4" id="KW-0689">Ribosomal protein</keyword>
<dbReference type="Proteomes" id="UP000680365">
    <property type="component" value="Unassembled WGS sequence"/>
</dbReference>